<organism evidence="4 5">
    <name type="scientific">Clavibacter tessellarius</name>
    <dbReference type="NCBI Taxonomy" id="31965"/>
    <lineage>
        <taxon>Bacteria</taxon>
        <taxon>Bacillati</taxon>
        <taxon>Actinomycetota</taxon>
        <taxon>Actinomycetes</taxon>
        <taxon>Micrococcales</taxon>
        <taxon>Microbacteriaceae</taxon>
        <taxon>Clavibacter</taxon>
    </lineage>
</organism>
<dbReference type="Gene3D" id="1.20.120.1220">
    <property type="match status" value="1"/>
</dbReference>
<feature type="transmembrane region" description="Helical" evidence="2">
    <location>
        <begin position="82"/>
        <end position="101"/>
    </location>
</feature>
<protein>
    <submittedName>
        <fullName evidence="4">Prepilin signalpeptidase</fullName>
    </submittedName>
</protein>
<accession>A0A154V152</accession>
<keyword evidence="2" id="KW-0472">Membrane</keyword>
<dbReference type="InterPro" id="IPR000045">
    <property type="entry name" value="Prepilin_IV_endopep_pep"/>
</dbReference>
<keyword evidence="2" id="KW-0812">Transmembrane</keyword>
<feature type="domain" description="Prepilin type IV endopeptidase peptidase" evidence="3">
    <location>
        <begin position="83"/>
        <end position="187"/>
    </location>
</feature>
<dbReference type="PANTHER" id="PTHR30487:SF0">
    <property type="entry name" value="PREPILIN LEADER PEPTIDASE_N-METHYLTRANSFERASE-RELATED"/>
    <property type="match status" value="1"/>
</dbReference>
<evidence type="ECO:0000313" key="5">
    <source>
        <dbReference type="Proteomes" id="UP000076218"/>
    </source>
</evidence>
<feature type="transmembrane region" description="Helical" evidence="2">
    <location>
        <begin position="206"/>
        <end position="224"/>
    </location>
</feature>
<dbReference type="Proteomes" id="UP000076218">
    <property type="component" value="Unassembled WGS sequence"/>
</dbReference>
<evidence type="ECO:0000256" key="2">
    <source>
        <dbReference type="SAM" id="Phobius"/>
    </source>
</evidence>
<dbReference type="GO" id="GO:0004190">
    <property type="term" value="F:aspartic-type endopeptidase activity"/>
    <property type="evidence" value="ECO:0007669"/>
    <property type="project" value="InterPro"/>
</dbReference>
<dbReference type="PANTHER" id="PTHR30487">
    <property type="entry name" value="TYPE 4 PREPILIN-LIKE PROTEINS LEADER PEPTIDE-PROCESSING ENZYME"/>
    <property type="match status" value="1"/>
</dbReference>
<proteinExistence type="inferred from homology"/>
<comment type="caution">
    <text evidence="4">The sequence shown here is derived from an EMBL/GenBank/DDBJ whole genome shotgun (WGS) entry which is preliminary data.</text>
</comment>
<evidence type="ECO:0000256" key="1">
    <source>
        <dbReference type="ARBA" id="ARBA00005801"/>
    </source>
</evidence>
<dbReference type="Pfam" id="PF01478">
    <property type="entry name" value="Peptidase_A24"/>
    <property type="match status" value="1"/>
</dbReference>
<feature type="transmembrane region" description="Helical" evidence="2">
    <location>
        <begin position="50"/>
        <end position="70"/>
    </location>
</feature>
<keyword evidence="2" id="KW-1133">Transmembrane helix</keyword>
<dbReference type="STRING" id="31965.AWH51_09535"/>
<gene>
    <name evidence="4" type="ORF">AWH51_09535</name>
</gene>
<feature type="transmembrane region" description="Helical" evidence="2">
    <location>
        <begin position="171"/>
        <end position="194"/>
    </location>
</feature>
<comment type="similarity">
    <text evidence="1">Belongs to the peptidase A24 family.</text>
</comment>
<dbReference type="EMBL" id="LQXA01000030">
    <property type="protein sequence ID" value="KZC95027.1"/>
    <property type="molecule type" value="Genomic_DNA"/>
</dbReference>
<name>A0A154V152_9MICO</name>
<evidence type="ECO:0000313" key="4">
    <source>
        <dbReference type="EMBL" id="KZC95027.1"/>
    </source>
</evidence>
<reference evidence="4 5" key="1">
    <citation type="submission" date="2016-01" db="EMBL/GenBank/DDBJ databases">
        <title>Draft genome sequence of Clavibacter michiganensis subsp. tessellarius DOAB 609.</title>
        <authorList>
            <person name="Tambong J.T."/>
        </authorList>
    </citation>
    <scope>NUCLEOTIDE SEQUENCE [LARGE SCALE GENOMIC DNA]</scope>
    <source>
        <strain evidence="4 5">DOAB 609</strain>
    </source>
</reference>
<feature type="transmembrane region" description="Helical" evidence="2">
    <location>
        <begin position="107"/>
        <end position="127"/>
    </location>
</feature>
<feature type="transmembrane region" description="Helical" evidence="2">
    <location>
        <begin position="134"/>
        <end position="151"/>
    </location>
</feature>
<dbReference type="InterPro" id="IPR050882">
    <property type="entry name" value="Prepilin_peptidase/N-MTase"/>
</dbReference>
<dbReference type="GO" id="GO:0005886">
    <property type="term" value="C:plasma membrane"/>
    <property type="evidence" value="ECO:0007669"/>
    <property type="project" value="TreeGrafter"/>
</dbReference>
<evidence type="ECO:0000259" key="3">
    <source>
        <dbReference type="Pfam" id="PF01478"/>
    </source>
</evidence>
<dbReference type="GO" id="GO:0006465">
    <property type="term" value="P:signal peptide processing"/>
    <property type="evidence" value="ECO:0007669"/>
    <property type="project" value="TreeGrafter"/>
</dbReference>
<sequence length="225" mass="21224">MIPAPAFLVAAGSAGAVVGAVSPRLARVALAGGRRADGLEARPLHPLPGLGRTAAVVAALVTGILAALVLAETPPARLPPALLLVAVGPVLVLADLAAHRLPDRATAPAAVAASALALVMGGSGLLLQAVGCGAAAVVVLALLQAATAGGLGSGDVKLAGVLGLALGQLGLAHVALGLAVGTLLGGVAALALLVGGRARASTAVPFGPWLVLGALLVAGAPTTLA</sequence>
<dbReference type="RefSeq" id="WP_063071510.1">
    <property type="nucleotide sequence ID" value="NZ_LQXA01000030.1"/>
</dbReference>
<dbReference type="AlphaFoldDB" id="A0A154V152"/>